<accession>A0ABW5N3F6</accession>
<dbReference type="GO" id="GO:0003677">
    <property type="term" value="F:DNA binding"/>
    <property type="evidence" value="ECO:0007669"/>
    <property type="project" value="UniProtKB-KW"/>
</dbReference>
<dbReference type="Pfam" id="PF00356">
    <property type="entry name" value="LacI"/>
    <property type="match status" value="1"/>
</dbReference>
<dbReference type="InterPro" id="IPR000843">
    <property type="entry name" value="HTH_LacI"/>
</dbReference>
<dbReference type="PANTHER" id="PTHR30146">
    <property type="entry name" value="LACI-RELATED TRANSCRIPTIONAL REPRESSOR"/>
    <property type="match status" value="1"/>
</dbReference>
<keyword evidence="1" id="KW-0805">Transcription regulation</keyword>
<feature type="domain" description="HTH lacI-type" evidence="4">
    <location>
        <begin position="14"/>
        <end position="58"/>
    </location>
</feature>
<dbReference type="InterPro" id="IPR010982">
    <property type="entry name" value="Lambda_DNA-bd_dom_sf"/>
</dbReference>
<protein>
    <submittedName>
        <fullName evidence="5">LacI family DNA-binding transcriptional regulator</fullName>
    </submittedName>
</protein>
<organism evidence="5 6">
    <name type="scientific">Aquimarina hainanensis</name>
    <dbReference type="NCBI Taxonomy" id="1578017"/>
    <lineage>
        <taxon>Bacteria</taxon>
        <taxon>Pseudomonadati</taxon>
        <taxon>Bacteroidota</taxon>
        <taxon>Flavobacteriia</taxon>
        <taxon>Flavobacteriales</taxon>
        <taxon>Flavobacteriaceae</taxon>
        <taxon>Aquimarina</taxon>
    </lineage>
</organism>
<dbReference type="PANTHER" id="PTHR30146:SF109">
    <property type="entry name" value="HTH-TYPE TRANSCRIPTIONAL REGULATOR GALS"/>
    <property type="match status" value="1"/>
</dbReference>
<dbReference type="SUPFAM" id="SSF53822">
    <property type="entry name" value="Periplasmic binding protein-like I"/>
    <property type="match status" value="1"/>
</dbReference>
<evidence type="ECO:0000259" key="4">
    <source>
        <dbReference type="PROSITE" id="PS50932"/>
    </source>
</evidence>
<evidence type="ECO:0000313" key="6">
    <source>
        <dbReference type="Proteomes" id="UP001597459"/>
    </source>
</evidence>
<evidence type="ECO:0000256" key="2">
    <source>
        <dbReference type="ARBA" id="ARBA00023125"/>
    </source>
</evidence>
<dbReference type="Gene3D" id="1.10.260.40">
    <property type="entry name" value="lambda repressor-like DNA-binding domains"/>
    <property type="match status" value="1"/>
</dbReference>
<evidence type="ECO:0000256" key="1">
    <source>
        <dbReference type="ARBA" id="ARBA00023015"/>
    </source>
</evidence>
<sequence length="233" mass="26050">MPNITLKEMSCILGVSISTVSKALSDSTEISKETKKRVTEIAQLYNYRPNSIAQNLRLQKTNTIGLIVPDLGNISTLELVDEIADYTMANQTKLMIYQSKGRSEREIALIKMLTNGCTDGLIISLSPKTIEKKNYVSLMNLTQANFPLVLLNKIDEIPCSKVFIDKNIQADNIDDINLPHQMLGKEAVKTLIKKINKKTIGATEKCLNPASMMFRSISKGILQQKRTSRKELC</sequence>
<gene>
    <name evidence="5" type="ORF">ACFSTE_01775</name>
</gene>
<keyword evidence="3" id="KW-0804">Transcription</keyword>
<dbReference type="RefSeq" id="WP_176027848.1">
    <property type="nucleotide sequence ID" value="NZ_JBHSJV010000001.1"/>
</dbReference>
<keyword evidence="6" id="KW-1185">Reference proteome</keyword>
<dbReference type="InterPro" id="IPR028082">
    <property type="entry name" value="Peripla_BP_I"/>
</dbReference>
<dbReference type="Gene3D" id="3.40.50.2300">
    <property type="match status" value="1"/>
</dbReference>
<dbReference type="SUPFAM" id="SSF47413">
    <property type="entry name" value="lambda repressor-like DNA-binding domains"/>
    <property type="match status" value="1"/>
</dbReference>
<dbReference type="SMART" id="SM00354">
    <property type="entry name" value="HTH_LACI"/>
    <property type="match status" value="1"/>
</dbReference>
<evidence type="ECO:0000313" key="5">
    <source>
        <dbReference type="EMBL" id="MFD2589542.1"/>
    </source>
</evidence>
<keyword evidence="2 5" id="KW-0238">DNA-binding</keyword>
<evidence type="ECO:0000256" key="3">
    <source>
        <dbReference type="ARBA" id="ARBA00023163"/>
    </source>
</evidence>
<dbReference type="EMBL" id="JBHULX010000001">
    <property type="protein sequence ID" value="MFD2589542.1"/>
    <property type="molecule type" value="Genomic_DNA"/>
</dbReference>
<dbReference type="Proteomes" id="UP001597459">
    <property type="component" value="Unassembled WGS sequence"/>
</dbReference>
<dbReference type="PROSITE" id="PS50932">
    <property type="entry name" value="HTH_LACI_2"/>
    <property type="match status" value="1"/>
</dbReference>
<dbReference type="CDD" id="cd01392">
    <property type="entry name" value="HTH_LacI"/>
    <property type="match status" value="1"/>
</dbReference>
<comment type="caution">
    <text evidence="5">The sequence shown here is derived from an EMBL/GenBank/DDBJ whole genome shotgun (WGS) entry which is preliminary data.</text>
</comment>
<name>A0ABW5N3F6_9FLAO</name>
<reference evidence="6" key="1">
    <citation type="journal article" date="2019" name="Int. J. Syst. Evol. Microbiol.">
        <title>The Global Catalogue of Microorganisms (GCM) 10K type strain sequencing project: providing services to taxonomists for standard genome sequencing and annotation.</title>
        <authorList>
            <consortium name="The Broad Institute Genomics Platform"/>
            <consortium name="The Broad Institute Genome Sequencing Center for Infectious Disease"/>
            <person name="Wu L."/>
            <person name="Ma J."/>
        </authorList>
    </citation>
    <scope>NUCLEOTIDE SEQUENCE [LARGE SCALE GENOMIC DNA]</scope>
    <source>
        <strain evidence="6">KCTC 42423</strain>
    </source>
</reference>
<proteinExistence type="predicted"/>